<evidence type="ECO:0000313" key="2">
    <source>
        <dbReference type="EMBL" id="SHH56055.1"/>
    </source>
</evidence>
<feature type="coiled-coil region" evidence="1">
    <location>
        <begin position="71"/>
        <end position="101"/>
    </location>
</feature>
<organism evidence="2 3">
    <name type="scientific">Butyrivibrio fibrisolvens DSM 3071</name>
    <dbReference type="NCBI Taxonomy" id="1121131"/>
    <lineage>
        <taxon>Bacteria</taxon>
        <taxon>Bacillati</taxon>
        <taxon>Bacillota</taxon>
        <taxon>Clostridia</taxon>
        <taxon>Lachnospirales</taxon>
        <taxon>Lachnospiraceae</taxon>
        <taxon>Butyrivibrio</taxon>
    </lineage>
</organism>
<name>A0A1M5TZ01_BUTFI</name>
<dbReference type="EMBL" id="FQXK01000005">
    <property type="protein sequence ID" value="SHH56055.1"/>
    <property type="molecule type" value="Genomic_DNA"/>
</dbReference>
<sequence>MAGSFRIEAYSALYNSLNNKSGSKGDRFANSFSSSVFVSGNTSGNGLSVAGSTSKSEIYQGISEGIKEDTKRREQEELKRIHDQLRQMKKDELRKQQIKQEKLTNPNADFPISPSSIDDFLKLSGAPENEEEKEEELEVTRYNYKDVANKIVRAKTSQSAGQAVLSAKRKVVEVKRMISKGDGDPEELQLALTHAKRMEMAARKKKHHLELEEYAENTHKLDEKLNKEEDQAQNIRSMETLAAEDELSKQEDAIFEVRQDMIEEVMDSIRESSMEVSDEELASINEMISNFGEEQLEMLEETMQMLEEMELINPHMSEEELEKVKQRHRASENKAIVKANMDYLKGMFKHLEDKKGITPSIGTGSSHMSMPAFTASAAPSPTPAPTAFVDTGAQAGSVDISL</sequence>
<evidence type="ECO:0000313" key="3">
    <source>
        <dbReference type="Proteomes" id="UP000184278"/>
    </source>
</evidence>
<keyword evidence="3" id="KW-1185">Reference proteome</keyword>
<reference evidence="3" key="1">
    <citation type="submission" date="2016-11" db="EMBL/GenBank/DDBJ databases">
        <authorList>
            <person name="Varghese N."/>
            <person name="Submissions S."/>
        </authorList>
    </citation>
    <scope>NUCLEOTIDE SEQUENCE [LARGE SCALE GENOMIC DNA]</scope>
    <source>
        <strain evidence="3">DSM 3071</strain>
    </source>
</reference>
<dbReference type="Proteomes" id="UP000184278">
    <property type="component" value="Unassembled WGS sequence"/>
</dbReference>
<protein>
    <submittedName>
        <fullName evidence="2">Uncharacterized protein</fullName>
    </submittedName>
</protein>
<dbReference type="GeneID" id="89510598"/>
<keyword evidence="1" id="KW-0175">Coiled coil</keyword>
<proteinExistence type="predicted"/>
<dbReference type="AlphaFoldDB" id="A0A1M5TZ01"/>
<dbReference type="RefSeq" id="WP_073385508.1">
    <property type="nucleotide sequence ID" value="NZ_FQXK01000005.1"/>
</dbReference>
<gene>
    <name evidence="2" type="ORF">SAMN02745229_00671</name>
</gene>
<accession>A0A1M5TZ01</accession>
<evidence type="ECO:0000256" key="1">
    <source>
        <dbReference type="SAM" id="Coils"/>
    </source>
</evidence>
<dbReference type="OrthoDB" id="1995567at2"/>